<feature type="compositionally biased region" description="Polar residues" evidence="1">
    <location>
        <begin position="235"/>
        <end position="249"/>
    </location>
</feature>
<accession>A0AAE1X718</accession>
<dbReference type="GO" id="GO:0000492">
    <property type="term" value="P:box C/D snoRNP assembly"/>
    <property type="evidence" value="ECO:0007669"/>
    <property type="project" value="TreeGrafter"/>
</dbReference>
<feature type="region of interest" description="Disordered" evidence="1">
    <location>
        <begin position="443"/>
        <end position="489"/>
    </location>
</feature>
<evidence type="ECO:0000256" key="1">
    <source>
        <dbReference type="SAM" id="MobiDB-lite"/>
    </source>
</evidence>
<dbReference type="EMBL" id="JACGWL010000003">
    <property type="protein sequence ID" value="KAK4406522.1"/>
    <property type="molecule type" value="Genomic_DNA"/>
</dbReference>
<dbReference type="InterPro" id="IPR039136">
    <property type="entry name" value="NUFIP1-like"/>
</dbReference>
<feature type="compositionally biased region" description="Basic and acidic residues" evidence="1">
    <location>
        <begin position="451"/>
        <end position="461"/>
    </location>
</feature>
<dbReference type="Pfam" id="PF10453">
    <property type="entry name" value="NUFIP1"/>
    <property type="match status" value="1"/>
</dbReference>
<keyword evidence="4" id="KW-1185">Reference proteome</keyword>
<feature type="region of interest" description="Disordered" evidence="1">
    <location>
        <begin position="235"/>
        <end position="300"/>
    </location>
</feature>
<dbReference type="InterPro" id="IPR019496">
    <property type="entry name" value="NUFIP1_cons_dom"/>
</dbReference>
<dbReference type="AlphaFoldDB" id="A0AAE1X718"/>
<dbReference type="PANTHER" id="PTHR13309">
    <property type="entry name" value="NUCLEAR FRAGILE X MENTAL RETARDATION PROTEIN INTERACTING PROTEIN 1"/>
    <property type="match status" value="1"/>
</dbReference>
<dbReference type="GO" id="GO:0005634">
    <property type="term" value="C:nucleus"/>
    <property type="evidence" value="ECO:0007669"/>
    <property type="project" value="TreeGrafter"/>
</dbReference>
<evidence type="ECO:0000313" key="4">
    <source>
        <dbReference type="Proteomes" id="UP001289374"/>
    </source>
</evidence>
<sequence>MLPHFNSHLRNPNNQLQVNGANASAPPQVMGNPGNFGPNPIQVRPQFQVGMLNNPQLVMPAFTNPNNYFAPAQFFPYPQGSVQNLSANSLPQFFTHNSVNPPQFLPNGQLNVPSLVKNVNQLLQMQMPNCGPQSSGLFANALLGMSNGNGVMQQSVDGTGLKHINHNAAVTKDFGSAQAQRNQNVFSPGSAKSQVGLKHMLSILSEGYTVVLSLVIDDSYISVIVNNAGAVTGMNDRNGSWRKSPNKNFIGNHKQDTSQRGFNKRQFHQRQNAQGNRNFKFNNENRGKGNKNNEVKNSNFSNSFEQIQAGKKRSLVLNYTEQEIQQWREARRKNYPSNANMERLKQTTQTDVTDTVSKIRRQSLGGFGALCYSAYVLRHISVFTGDQLTTQGVLAKQAELGCEVAEIPSCYLSDSETQTGRRQHANKVFGKRERFHNKFDKKGKFHQSDWFSKRQNPEKDGSANLQEQSDRFPKKQKLANGCTSKPCTSNKEPSLLKKLLTSDIKRDKKRLLQVFRRTSGGKGDLPDGLVSTTAENSWDCTENFKNSSPGGVDALDKNAARCSRIYAEDEDEDHILFGLDVSGYPDEFSIRKGMREVNKNLEFSLTTTFTNNGLEIILLREVSEEVLHSRGSTAGATILGGGGTGAKKEDPLPIEVRGVPTAPIDACESSTVPTSLDLDYVLGPRSKGT</sequence>
<proteinExistence type="predicted"/>
<organism evidence="3 4">
    <name type="scientific">Sesamum angolense</name>
    <dbReference type="NCBI Taxonomy" id="2727404"/>
    <lineage>
        <taxon>Eukaryota</taxon>
        <taxon>Viridiplantae</taxon>
        <taxon>Streptophyta</taxon>
        <taxon>Embryophyta</taxon>
        <taxon>Tracheophyta</taxon>
        <taxon>Spermatophyta</taxon>
        <taxon>Magnoliopsida</taxon>
        <taxon>eudicotyledons</taxon>
        <taxon>Gunneridae</taxon>
        <taxon>Pentapetalae</taxon>
        <taxon>asterids</taxon>
        <taxon>lamiids</taxon>
        <taxon>Lamiales</taxon>
        <taxon>Pedaliaceae</taxon>
        <taxon>Sesamum</taxon>
    </lineage>
</organism>
<gene>
    <name evidence="3" type="ORF">Sango_0658700</name>
</gene>
<comment type="caution">
    <text evidence="3">The sequence shown here is derived from an EMBL/GenBank/DDBJ whole genome shotgun (WGS) entry which is preliminary data.</text>
</comment>
<dbReference type="PANTHER" id="PTHR13309:SF0">
    <property type="entry name" value="FMR1-INTERACTING PROTEIN NUFIP1"/>
    <property type="match status" value="1"/>
</dbReference>
<evidence type="ECO:0000313" key="3">
    <source>
        <dbReference type="EMBL" id="KAK4406522.1"/>
    </source>
</evidence>
<feature type="compositionally biased region" description="Polar residues" evidence="1">
    <location>
        <begin position="8"/>
        <end position="22"/>
    </location>
</feature>
<reference evidence="3" key="1">
    <citation type="submission" date="2020-06" db="EMBL/GenBank/DDBJ databases">
        <authorList>
            <person name="Li T."/>
            <person name="Hu X."/>
            <person name="Zhang T."/>
            <person name="Song X."/>
            <person name="Zhang H."/>
            <person name="Dai N."/>
            <person name="Sheng W."/>
            <person name="Hou X."/>
            <person name="Wei L."/>
        </authorList>
    </citation>
    <scope>NUCLEOTIDE SEQUENCE</scope>
    <source>
        <strain evidence="3">K16</strain>
        <tissue evidence="3">Leaf</tissue>
    </source>
</reference>
<protein>
    <recommendedName>
        <fullName evidence="2">FMR1-interacting protein 1 conserved domain-containing protein</fullName>
    </recommendedName>
</protein>
<feature type="compositionally biased region" description="Basic and acidic residues" evidence="1">
    <location>
        <begin position="283"/>
        <end position="294"/>
    </location>
</feature>
<dbReference type="Proteomes" id="UP001289374">
    <property type="component" value="Unassembled WGS sequence"/>
</dbReference>
<name>A0AAE1X718_9LAMI</name>
<reference evidence="3" key="2">
    <citation type="journal article" date="2024" name="Plant">
        <title>Genomic evolution and insights into agronomic trait innovations of Sesamum species.</title>
        <authorList>
            <person name="Miao H."/>
            <person name="Wang L."/>
            <person name="Qu L."/>
            <person name="Liu H."/>
            <person name="Sun Y."/>
            <person name="Le M."/>
            <person name="Wang Q."/>
            <person name="Wei S."/>
            <person name="Zheng Y."/>
            <person name="Lin W."/>
            <person name="Duan Y."/>
            <person name="Cao H."/>
            <person name="Xiong S."/>
            <person name="Wang X."/>
            <person name="Wei L."/>
            <person name="Li C."/>
            <person name="Ma Q."/>
            <person name="Ju M."/>
            <person name="Zhao R."/>
            <person name="Li G."/>
            <person name="Mu C."/>
            <person name="Tian Q."/>
            <person name="Mei H."/>
            <person name="Zhang T."/>
            <person name="Gao T."/>
            <person name="Zhang H."/>
        </authorList>
    </citation>
    <scope>NUCLEOTIDE SEQUENCE</scope>
    <source>
        <strain evidence="3">K16</strain>
    </source>
</reference>
<dbReference type="GO" id="GO:0003723">
    <property type="term" value="F:RNA binding"/>
    <property type="evidence" value="ECO:0007669"/>
    <property type="project" value="InterPro"/>
</dbReference>
<feature type="domain" description="FMR1-interacting protein 1 conserved" evidence="2">
    <location>
        <begin position="307"/>
        <end position="350"/>
    </location>
</feature>
<feature type="region of interest" description="Disordered" evidence="1">
    <location>
        <begin position="1"/>
        <end position="26"/>
    </location>
</feature>
<evidence type="ECO:0000259" key="2">
    <source>
        <dbReference type="Pfam" id="PF10453"/>
    </source>
</evidence>